<keyword evidence="4" id="KW-0132">Cell division</keyword>
<evidence type="ECO:0000256" key="4">
    <source>
        <dbReference type="ARBA" id="ARBA00022618"/>
    </source>
</evidence>
<dbReference type="Pfam" id="PF00644">
    <property type="entry name" value="PARP"/>
    <property type="match status" value="1"/>
</dbReference>
<dbReference type="Gene3D" id="3.30.390.130">
    <property type="match status" value="1"/>
</dbReference>
<dbReference type="InterPro" id="IPR021109">
    <property type="entry name" value="Peptidase_aspartic_dom_sf"/>
</dbReference>
<evidence type="ECO:0000259" key="9">
    <source>
        <dbReference type="PROSITE" id="PS50089"/>
    </source>
</evidence>
<dbReference type="GO" id="GO:0031145">
    <property type="term" value="P:anaphase-promoting complex-dependent catabolic process"/>
    <property type="evidence" value="ECO:0007669"/>
    <property type="project" value="InterPro"/>
</dbReference>
<evidence type="ECO:0000256" key="5">
    <source>
        <dbReference type="ARBA" id="ARBA00022750"/>
    </source>
</evidence>
<dbReference type="GO" id="GO:0005680">
    <property type="term" value="C:anaphase-promoting complex"/>
    <property type="evidence" value="ECO:0007669"/>
    <property type="project" value="InterPro"/>
</dbReference>
<evidence type="ECO:0000256" key="8">
    <source>
        <dbReference type="SAM" id="Coils"/>
    </source>
</evidence>
<dbReference type="CDD" id="cd05471">
    <property type="entry name" value="pepsin_like"/>
    <property type="match status" value="1"/>
</dbReference>
<dbReference type="SUPFAM" id="SSF50630">
    <property type="entry name" value="Acid proteases"/>
    <property type="match status" value="1"/>
</dbReference>
<accession>A0A9P6N1Y4</accession>
<dbReference type="InterPro" id="IPR001841">
    <property type="entry name" value="Znf_RING"/>
</dbReference>
<keyword evidence="7" id="KW-0862">Zinc</keyword>
<dbReference type="Gene3D" id="2.40.70.10">
    <property type="entry name" value="Acid Proteases"/>
    <property type="match status" value="2"/>
</dbReference>
<dbReference type="Pfam" id="PF18102">
    <property type="entry name" value="DTC"/>
    <property type="match status" value="1"/>
</dbReference>
<dbReference type="InterPro" id="IPR001461">
    <property type="entry name" value="Aspartic_peptidase_A1"/>
</dbReference>
<dbReference type="InterPro" id="IPR039399">
    <property type="entry name" value="Deltex_C_sf"/>
</dbReference>
<keyword evidence="5" id="KW-0645">Protease</keyword>
<dbReference type="PROSITE" id="PS51767">
    <property type="entry name" value="PEPTIDASE_A1"/>
    <property type="match status" value="1"/>
</dbReference>
<dbReference type="GO" id="GO:0004190">
    <property type="term" value="F:aspartic-type endopeptidase activity"/>
    <property type="evidence" value="ECO:0007669"/>
    <property type="project" value="UniProtKB-KW"/>
</dbReference>
<dbReference type="GO" id="GO:0003950">
    <property type="term" value="F:NAD+ poly-ADP-ribosyltransferase activity"/>
    <property type="evidence" value="ECO:0007669"/>
    <property type="project" value="InterPro"/>
</dbReference>
<evidence type="ECO:0000313" key="11">
    <source>
        <dbReference type="EMBL" id="KAG0022171.1"/>
    </source>
</evidence>
<dbReference type="PANTHER" id="PTHR47966">
    <property type="entry name" value="BETA-SITE APP-CLEAVING ENZYME, ISOFORM A-RELATED"/>
    <property type="match status" value="1"/>
</dbReference>
<reference evidence="11" key="1">
    <citation type="journal article" date="2020" name="Fungal Divers.">
        <title>Resolving the Mortierellaceae phylogeny through synthesis of multi-gene phylogenetics and phylogenomics.</title>
        <authorList>
            <person name="Vandepol N."/>
            <person name="Liber J."/>
            <person name="Desiro A."/>
            <person name="Na H."/>
            <person name="Kennedy M."/>
            <person name="Barry K."/>
            <person name="Grigoriev I.V."/>
            <person name="Miller A.N."/>
            <person name="O'Donnell K."/>
            <person name="Stajich J.E."/>
            <person name="Bonito G."/>
        </authorList>
    </citation>
    <scope>NUCLEOTIDE SEQUENCE</scope>
    <source>
        <strain evidence="11">NRRL 2769</strain>
    </source>
</reference>
<dbReference type="GO" id="GO:0097602">
    <property type="term" value="F:cullin family protein binding"/>
    <property type="evidence" value="ECO:0007669"/>
    <property type="project" value="InterPro"/>
</dbReference>
<evidence type="ECO:0000313" key="12">
    <source>
        <dbReference type="Proteomes" id="UP000703661"/>
    </source>
</evidence>
<dbReference type="InterPro" id="IPR024991">
    <property type="entry name" value="RING-H2_APC11"/>
</dbReference>
<feature type="domain" description="RING-type" evidence="9">
    <location>
        <begin position="802"/>
        <end position="860"/>
    </location>
</feature>
<dbReference type="GO" id="GO:0051301">
    <property type="term" value="P:cell division"/>
    <property type="evidence" value="ECO:0007669"/>
    <property type="project" value="UniProtKB-KW"/>
</dbReference>
<dbReference type="SUPFAM" id="SSF56399">
    <property type="entry name" value="ADP-ribosylation"/>
    <property type="match status" value="1"/>
</dbReference>
<evidence type="ECO:0000256" key="6">
    <source>
        <dbReference type="ARBA" id="ARBA00022776"/>
    </source>
</evidence>
<gene>
    <name evidence="11" type="primary">DTX2</name>
    <name evidence="11" type="ORF">BGZ80_000861</name>
</gene>
<sequence>MPLVQSCSAEFTDLFQRFFENPPPDLEKKTLPIIRPFGSNLPDQPGAGSSLQLDISPNDDKELFNLIAGDFLGHTRDMSDYSIQSIRLLRNPVVWKRYQAEKQLRRQLAQQEREMRQQTRATAHAPQNTATWASSGTCPFDEDDPNELFRDEILYHGTFKDRITSILLNGLDPKMTVRANYGRGVYFSDSIEKCMQYVDKQTSLNQEYSIVLCCVLLGRVLVESYEKSKRKLGQHTMFLPEGYDSAVAHDVFKEWIVFEKSQILPLCVINFTASNEPESFFRLSTHQVLFRGLNTYPSSISDIPKVYTVPTPVDYSNPKESLKAQEWRDPEDETNRMLSNAFNIPANTTKICNILNSANKSWVVLSATSGHMCHISDQSMTMLLQQSKNIETLKDRMNTQKRDILKIRTQQRVYINSQIQNIRNSAKLMELLVTREPELIRIENEGRRIVGIIEQTKKELIQSGREHLIHSHEFQLSIHPYRQQLEQLKVQYDAVFEPLAEWNKEELALGERVIKQQQELQKQIESDKDSEMRQLDAIRTETERIKREAQVATRLIDQMELNKLLAAAKASRESLASGARSGDFQMKGVDVHVCNTRAWPQIVSEMLMPVMMISQLKYNVDLLNDNNPQRRAPHVRDAGVHDVSEWWHAAPMGVFQAPAATSLFWPIDPRRRLPNRRLFSFRDYLEWIFMEKENRIRKRQLRLDQLSSQSTPSALPSDLLDSADVKQLLQDQWDRLDPTITQSIRGLSSRFGTVVFNREERQKELDQMGADLLNELFEEAKPHMLIRDETKSGASGPALAECPICQEDLVLPEANGATTTTTSAPEKVVKLKSCRHCFHELCINEWFKSKDAQLKCPMCNTMCTTNAKSGAAKEAMRGQIPQKLGPMPDGVMGYSFDVRLACYFIYIIIPSHKIPNPNPGASLSDTITVNTDIRYAIVPFSARLGPLLMIRLICLFYYGHMFRIGQSLTRGSDNVVIWNGVHLRTSMTGGYGFPAPNFESNCWQEINQKGIAMGLEEHIVNMPRPDGSTPTSPTHDPHRIGGVVLPPELLEEVAAQEMVTRMFHRDQPCLFASALLPDISDSNLKNVVLFKLSHTEHSPMYLTRRARQKPYLLAEPQQQQQEEQGGQASYAYDEYPIPDVVSSDESAVQVSLSSIPKDFGYTASFSIGTYSSNDGSCELFNLLVDTGSDMVVVTSATSTDPECVLVPHRYNASASLTCEPTQNKLTDNPRWAQRYGDGTIANGTLVQDTLRFISHVDNSDSGSDPGSFTSDVASSTSLKVENQPILVVDQPGLHLFKSYGPTVDGIIGMNLRSPVISSTVIESLQKTETMNTAISKDLFLSSSISPLDPADDGSGGMGLMSLWLTKSQESGHGGELLLNAVDKSRFQGPIRWSNRGPSPFDWSVPLDRGLLLYNPQTDIYIPVPETDHTFAVLDSGSDGIYLEKAIYDALFRQVPGSKQLSNGYWRVPCEGTMELVIGIEGKLYRIPYEDWVKKPDKATTTTTTTVNSNAASSLGAGTEPGMCQARVFGSSPGPTLLGTTFLRSVYTVFDFSRPGNERMGFADLV</sequence>
<dbReference type="SUPFAM" id="SSF57850">
    <property type="entry name" value="RING/U-box"/>
    <property type="match status" value="1"/>
</dbReference>
<feature type="domain" description="Peptidase A1" evidence="10">
    <location>
        <begin position="1161"/>
        <end position="1562"/>
    </location>
</feature>
<dbReference type="Pfam" id="PF12861">
    <property type="entry name" value="zf-ANAPC11"/>
    <property type="match status" value="1"/>
</dbReference>
<evidence type="ECO:0000256" key="7">
    <source>
        <dbReference type="PROSITE-ProRule" id="PRU00175"/>
    </source>
</evidence>
<keyword evidence="12" id="KW-1185">Reference proteome</keyword>
<evidence type="ECO:0000256" key="3">
    <source>
        <dbReference type="ARBA" id="ARBA00013928"/>
    </source>
</evidence>
<dbReference type="InterPro" id="IPR012317">
    <property type="entry name" value="Poly(ADP-ribose)pol_cat_dom"/>
</dbReference>
<dbReference type="InterPro" id="IPR001969">
    <property type="entry name" value="Aspartic_peptidase_AS"/>
</dbReference>
<dbReference type="PANTHER" id="PTHR47966:SF51">
    <property type="entry name" value="BETA-SITE APP-CLEAVING ENZYME, ISOFORM A-RELATED"/>
    <property type="match status" value="1"/>
</dbReference>
<keyword evidence="7" id="KW-0863">Zinc-finger</keyword>
<evidence type="ECO:0000256" key="2">
    <source>
        <dbReference type="ARBA" id="ARBA00009413"/>
    </source>
</evidence>
<comment type="similarity">
    <text evidence="2">Belongs to the Deltex family.</text>
</comment>
<keyword evidence="8" id="KW-0175">Coiled coil</keyword>
<dbReference type="EMBL" id="JAAAID010000119">
    <property type="protein sequence ID" value="KAG0022171.1"/>
    <property type="molecule type" value="Genomic_DNA"/>
</dbReference>
<keyword evidence="6" id="KW-0498">Mitosis</keyword>
<comment type="caution">
    <text evidence="11">The sequence shown here is derived from an EMBL/GenBank/DDBJ whole genome shotgun (WGS) entry which is preliminary data.</text>
</comment>
<dbReference type="PROSITE" id="PS00141">
    <property type="entry name" value="ASP_PROTEASE"/>
    <property type="match status" value="1"/>
</dbReference>
<dbReference type="InterPro" id="IPR034164">
    <property type="entry name" value="Pepsin-like_dom"/>
</dbReference>
<dbReference type="PROSITE" id="PS50089">
    <property type="entry name" value="ZF_RING_2"/>
    <property type="match status" value="1"/>
</dbReference>
<dbReference type="Gene3D" id="3.30.40.10">
    <property type="entry name" value="Zinc/RING finger domain, C3HC4 (zinc finger)"/>
    <property type="match status" value="1"/>
</dbReference>
<evidence type="ECO:0000259" key="10">
    <source>
        <dbReference type="PROSITE" id="PS51767"/>
    </source>
</evidence>
<protein>
    <recommendedName>
        <fullName evidence="3">Anaphase-promoting complex subunit 11</fullName>
    </recommendedName>
</protein>
<dbReference type="Proteomes" id="UP000703661">
    <property type="component" value="Unassembled WGS sequence"/>
</dbReference>
<keyword evidence="5" id="KW-0378">Hydrolase</keyword>
<dbReference type="InterPro" id="IPR039396">
    <property type="entry name" value="Deltex_C"/>
</dbReference>
<keyword evidence="5" id="KW-0064">Aspartyl protease</keyword>
<proteinExistence type="inferred from homology"/>
<organism evidence="11 12">
    <name type="scientific">Entomortierella chlamydospora</name>
    <dbReference type="NCBI Taxonomy" id="101097"/>
    <lineage>
        <taxon>Eukaryota</taxon>
        <taxon>Fungi</taxon>
        <taxon>Fungi incertae sedis</taxon>
        <taxon>Mucoromycota</taxon>
        <taxon>Mortierellomycotina</taxon>
        <taxon>Mortierellomycetes</taxon>
        <taxon>Mortierellales</taxon>
        <taxon>Mortierellaceae</taxon>
        <taxon>Entomortierella</taxon>
    </lineage>
</organism>
<evidence type="ECO:0000256" key="1">
    <source>
        <dbReference type="ARBA" id="ARBA00007447"/>
    </source>
</evidence>
<dbReference type="Gene3D" id="3.90.228.10">
    <property type="match status" value="1"/>
</dbReference>
<feature type="coiled-coil region" evidence="8">
    <location>
        <begin position="383"/>
        <end position="410"/>
    </location>
</feature>
<dbReference type="InterPro" id="IPR033121">
    <property type="entry name" value="PEPTIDASE_A1"/>
</dbReference>
<dbReference type="GO" id="GO:0061630">
    <property type="term" value="F:ubiquitin protein ligase activity"/>
    <property type="evidence" value="ECO:0007669"/>
    <property type="project" value="InterPro"/>
</dbReference>
<name>A0A9P6N1Y4_9FUNG</name>
<keyword evidence="6" id="KW-0131">Cell cycle</keyword>
<comment type="similarity">
    <text evidence="1">Belongs to the peptidase A1 family.</text>
</comment>
<dbReference type="Pfam" id="PF00026">
    <property type="entry name" value="Asp"/>
    <property type="match status" value="2"/>
</dbReference>
<dbReference type="InterPro" id="IPR013083">
    <property type="entry name" value="Znf_RING/FYVE/PHD"/>
</dbReference>
<dbReference type="GO" id="GO:0008270">
    <property type="term" value="F:zinc ion binding"/>
    <property type="evidence" value="ECO:0007669"/>
    <property type="project" value="UniProtKB-KW"/>
</dbReference>
<keyword evidence="7" id="KW-0479">Metal-binding</keyword>
<dbReference type="SMART" id="SM00184">
    <property type="entry name" value="RING"/>
    <property type="match status" value="1"/>
</dbReference>